<keyword evidence="4" id="KW-0808">Transferase</keyword>
<organism evidence="10 11">
    <name type="scientific">Pseudozyma hubeiensis (strain SY62)</name>
    <name type="common">Yeast</name>
    <dbReference type="NCBI Taxonomy" id="1305764"/>
    <lineage>
        <taxon>Eukaryota</taxon>
        <taxon>Fungi</taxon>
        <taxon>Dikarya</taxon>
        <taxon>Basidiomycota</taxon>
        <taxon>Ustilaginomycotina</taxon>
        <taxon>Ustilaginomycetes</taxon>
        <taxon>Ustilaginales</taxon>
        <taxon>Ustilaginaceae</taxon>
        <taxon>Pseudozyma</taxon>
    </lineage>
</organism>
<dbReference type="OrthoDB" id="430354at2759"/>
<sequence length="604" mass="67738">MVVANFSTMFGPNSANLKMRITAGRVKAFCLLVFVLWSMRLAITLRPSLSPLYGKHIQELDSAAHDIWTNYITTHPVEVDERYGFKEMGFRAHAYAELLRTKQIGRLESIEEPLWSFAPGAAQIREKAMQVRPVRSAKVDKKQSELEAPTVESIVKAQLKKSGRLSSQEVKSFLSAAEVEDETKGGKRRGIVMAVSRYTALSALQTIAVMRELHGCLLPIEVYHHTEDELPSALADSFKSLGRVTVHDIDTLQLFTAELEDDAGHYPGLKETWERQSLGLLASSFQEILIVDPQVVFLQDPSQLFSHPTFSSTGTLFFRSKAKPVDRASQYLVSFLKRQIDQGTPSKQLADSAFYSHAIGSRMDMDVVVLDKSRPGVLSALFLNAWMRRKQVRAMFWGAYPKMMNEGLWLAFELSDIAYAFENTWPGAIGRFDGEWDDHSPLLCSPRTVQFLSPHAAAEKLSRHSLNIFQSQWTSQNKSSKKQKVGGKGKDNVAGEKPFWFHGGLMVPGQTEETYYTPNVYARNVPPYQNIEEDQTGSDNCMYGATLNKLKGTAIPGTLEQAITIAHQAFKTHQPVLQFYAPIPKLQAESSKEEDLHKRDGESL</sequence>
<evidence type="ECO:0000256" key="6">
    <source>
        <dbReference type="ARBA" id="ARBA00022968"/>
    </source>
</evidence>
<reference evidence="11" key="1">
    <citation type="journal article" date="2013" name="Genome Announc.">
        <title>Draft genome sequence of the basidiomycetous yeast-like fungus Pseudozyma hubeiensis SY62, which produces an abundant amount of the biosurfactant mannosylerythritol lipids.</title>
        <authorList>
            <person name="Konishi M."/>
            <person name="Hatada Y."/>
            <person name="Horiuchi J."/>
        </authorList>
    </citation>
    <scope>NUCLEOTIDE SEQUENCE [LARGE SCALE GENOMIC DNA]</scope>
    <source>
        <strain evidence="11">SY62</strain>
    </source>
</reference>
<keyword evidence="5" id="KW-0812">Transmembrane</keyword>
<evidence type="ECO:0000256" key="4">
    <source>
        <dbReference type="ARBA" id="ARBA00022679"/>
    </source>
</evidence>
<evidence type="ECO:0000256" key="8">
    <source>
        <dbReference type="ARBA" id="ARBA00023136"/>
    </source>
</evidence>
<proteinExistence type="inferred from homology"/>
<dbReference type="GO" id="GO:0005794">
    <property type="term" value="C:Golgi apparatus"/>
    <property type="evidence" value="ECO:0007669"/>
    <property type="project" value="TreeGrafter"/>
</dbReference>
<keyword evidence="7" id="KW-1133">Transmembrane helix</keyword>
<name>R9P2X5_PSEHS</name>
<keyword evidence="9" id="KW-0325">Glycoprotein</keyword>
<dbReference type="GO" id="GO:0000033">
    <property type="term" value="F:alpha-1,3-mannosyltransferase activity"/>
    <property type="evidence" value="ECO:0007669"/>
    <property type="project" value="TreeGrafter"/>
</dbReference>
<protein>
    <submittedName>
        <fullName evidence="10">Uncharacterized protein</fullName>
    </submittedName>
</protein>
<evidence type="ECO:0000256" key="1">
    <source>
        <dbReference type="ARBA" id="ARBA00004606"/>
    </source>
</evidence>
<evidence type="ECO:0000256" key="7">
    <source>
        <dbReference type="ARBA" id="ARBA00022989"/>
    </source>
</evidence>
<comment type="similarity">
    <text evidence="2">Belongs to the MNN1/MNT family.</text>
</comment>
<accession>R9P2X5</accession>
<evidence type="ECO:0000256" key="5">
    <source>
        <dbReference type="ARBA" id="ARBA00022692"/>
    </source>
</evidence>
<evidence type="ECO:0000313" key="11">
    <source>
        <dbReference type="Proteomes" id="UP000014071"/>
    </source>
</evidence>
<dbReference type="PANTHER" id="PTHR31392">
    <property type="entry name" value="ALPHA-1,3-MANNOSYLTRANSFERASE MNN1-RELATED"/>
    <property type="match status" value="1"/>
</dbReference>
<evidence type="ECO:0000256" key="2">
    <source>
        <dbReference type="ARBA" id="ARBA00009105"/>
    </source>
</evidence>
<dbReference type="InterPro" id="IPR022751">
    <property type="entry name" value="Alpha_mannosyltransferase"/>
</dbReference>
<evidence type="ECO:0000256" key="3">
    <source>
        <dbReference type="ARBA" id="ARBA00022676"/>
    </source>
</evidence>
<comment type="subcellular location">
    <subcellularLocation>
        <location evidence="1">Membrane</location>
        <topology evidence="1">Single-pass type II membrane protein</topology>
    </subcellularLocation>
</comment>
<gene>
    <name evidence="10" type="ORF">PHSY_003354</name>
</gene>
<dbReference type="AlphaFoldDB" id="R9P2X5"/>
<dbReference type="Pfam" id="PF11051">
    <property type="entry name" value="Mannosyl_trans3"/>
    <property type="match status" value="1"/>
</dbReference>
<dbReference type="PANTHER" id="PTHR31392:SF1">
    <property type="entry name" value="ALPHA-1,3-MANNOSYLTRANSFERASE MNN1-RELATED"/>
    <property type="match status" value="1"/>
</dbReference>
<dbReference type="GO" id="GO:0016020">
    <property type="term" value="C:membrane"/>
    <property type="evidence" value="ECO:0007669"/>
    <property type="project" value="UniProtKB-SubCell"/>
</dbReference>
<dbReference type="GO" id="GO:0006493">
    <property type="term" value="P:protein O-linked glycosylation"/>
    <property type="evidence" value="ECO:0007669"/>
    <property type="project" value="TreeGrafter"/>
</dbReference>
<keyword evidence="11" id="KW-1185">Reference proteome</keyword>
<dbReference type="RefSeq" id="XP_012189365.1">
    <property type="nucleotide sequence ID" value="XM_012333975.1"/>
</dbReference>
<evidence type="ECO:0000313" key="10">
    <source>
        <dbReference type="EMBL" id="GAC95778.1"/>
    </source>
</evidence>
<keyword evidence="8" id="KW-0472">Membrane</keyword>
<dbReference type="GeneID" id="24108644"/>
<dbReference type="Proteomes" id="UP000014071">
    <property type="component" value="Unassembled WGS sequence"/>
</dbReference>
<dbReference type="HOGENOM" id="CLU_456475_0_0_1"/>
<keyword evidence="3" id="KW-0328">Glycosyltransferase</keyword>
<dbReference type="STRING" id="1305764.R9P2X5"/>
<dbReference type="EMBL" id="DF238796">
    <property type="protein sequence ID" value="GAC95778.1"/>
    <property type="molecule type" value="Genomic_DNA"/>
</dbReference>
<dbReference type="eggNOG" id="ENOG502R271">
    <property type="taxonomic scope" value="Eukaryota"/>
</dbReference>
<evidence type="ECO:0000256" key="9">
    <source>
        <dbReference type="ARBA" id="ARBA00023180"/>
    </source>
</evidence>
<keyword evidence="6" id="KW-0735">Signal-anchor</keyword>